<dbReference type="SUPFAM" id="SSF52794">
    <property type="entry name" value="PTS system IIB component-like"/>
    <property type="match status" value="1"/>
</dbReference>
<feature type="domain" description="PTS EIIB type-2" evidence="7">
    <location>
        <begin position="403"/>
        <end position="492"/>
    </location>
</feature>
<gene>
    <name evidence="9" type="ORF">LCB40_00300</name>
</gene>
<keyword evidence="10" id="KW-1185">Reference proteome</keyword>
<feature type="domain" description="PRD" evidence="8">
    <location>
        <begin position="191"/>
        <end position="290"/>
    </location>
</feature>
<evidence type="ECO:0000256" key="5">
    <source>
        <dbReference type="ARBA" id="ARBA00023163"/>
    </source>
</evidence>
<evidence type="ECO:0000256" key="1">
    <source>
        <dbReference type="ARBA" id="ARBA00022679"/>
    </source>
</evidence>
<dbReference type="Pfam" id="PF02302">
    <property type="entry name" value="PTS_IIB"/>
    <property type="match status" value="1"/>
</dbReference>
<dbReference type="SUPFAM" id="SSF55804">
    <property type="entry name" value="Phoshotransferase/anion transport protein"/>
    <property type="match status" value="1"/>
</dbReference>
<dbReference type="Gene3D" id="1.10.1790.10">
    <property type="entry name" value="PRD domain"/>
    <property type="match status" value="2"/>
</dbReference>
<dbReference type="Pfam" id="PF00874">
    <property type="entry name" value="PRD"/>
    <property type="match status" value="2"/>
</dbReference>
<dbReference type="GO" id="GO:0006355">
    <property type="term" value="P:regulation of DNA-templated transcription"/>
    <property type="evidence" value="ECO:0007669"/>
    <property type="project" value="InterPro"/>
</dbReference>
<dbReference type="Pfam" id="PF05043">
    <property type="entry name" value="Mga"/>
    <property type="match status" value="1"/>
</dbReference>
<sequence length="644" mass="73105">MDINSRQIQLIKLLLGTSNTTAKKLADCLSVSTKTIYKDLKHLEPYLKQNNIAISVQPRKGIKVNANGLDTEKFFTGLNSKNSSIPNNNHEREQYILVKLITEKGFISVDQIAAELYISPKTIIRNLDSIDMKLKESGLKVDRVPSKGLRIKGSEVAKRRELFKLINNSLNNSYSFLDNWEFNNRLLNNKFIDYSLVVQINSTLKEFEQQYGLKLNYYNFQSLLVHLVIAVERIKSGHYIQDKHDSFLKKIGNKNLDQAKALANLVEKGVGVKVPHDEIKFIQMHLIAASTTGIKLSSNRSDYPQFKELKSLVKDFGYDSALLEGLHVHLSSAIKRLKVHVGIYNPYTAEIKKNYPRAFEQALVICNFYEKKYKIKFNQDEVAYIALHFEAFIERQRQLKGKTKVIIVCTTGLGSAQLLAAILRKKFPDIKIEAVLSAEEVEEADLRDIDLIISTINIEIKDVNIVVVPPIIDDSDIRRIKKKISNIRDNNEKKNRDFLSLINPQIILTHSNAETPKQVIEQLGNLLILHGFANEGIVASSLKREKVSFTSYKNYAIPHAAPSLVKKSAIAICTLDKPIVWGQSLTSIVFFLAMSKRIKQESIENVFDAFYNLVSNESELKKLVQLNNSADIVAEIERYVKNGN</sequence>
<dbReference type="Pfam" id="PF00359">
    <property type="entry name" value="PTS_EIIA_2"/>
    <property type="match status" value="1"/>
</dbReference>
<dbReference type="InterPro" id="IPR036095">
    <property type="entry name" value="PTS_EIIB-like_sf"/>
</dbReference>
<organism evidence="9 10">
    <name type="scientific">Lactobacillus corticis</name>
    <dbReference type="NCBI Taxonomy" id="2201249"/>
    <lineage>
        <taxon>Bacteria</taxon>
        <taxon>Bacillati</taxon>
        <taxon>Bacillota</taxon>
        <taxon>Bacilli</taxon>
        <taxon>Lactobacillales</taxon>
        <taxon>Lactobacillaceae</taxon>
        <taxon>Lactobacillus</taxon>
    </lineage>
</organism>
<feature type="domain" description="PTS EIIA type-2" evidence="6">
    <location>
        <begin position="500"/>
        <end position="639"/>
    </location>
</feature>
<dbReference type="InterPro" id="IPR007737">
    <property type="entry name" value="Mga_HTH"/>
</dbReference>
<dbReference type="InterPro" id="IPR050661">
    <property type="entry name" value="BglG_antiterminators"/>
</dbReference>
<dbReference type="InterPro" id="IPR011608">
    <property type="entry name" value="PRD"/>
</dbReference>
<dbReference type="PANTHER" id="PTHR30185:SF13">
    <property type="entry name" value="LICABCH OPERON REGULATOR-RELATED"/>
    <property type="match status" value="1"/>
</dbReference>
<dbReference type="SUPFAM" id="SSF46785">
    <property type="entry name" value="Winged helix' DNA-binding domain"/>
    <property type="match status" value="1"/>
</dbReference>
<accession>A0A916QF52</accession>
<proteinExistence type="predicted"/>
<dbReference type="EMBL" id="BMAY01000001">
    <property type="protein sequence ID" value="GFZ26150.1"/>
    <property type="molecule type" value="Genomic_DNA"/>
</dbReference>
<evidence type="ECO:0000259" key="6">
    <source>
        <dbReference type="PROSITE" id="PS51094"/>
    </source>
</evidence>
<reference evidence="9" key="1">
    <citation type="submission" date="2020-08" db="EMBL/GenBank/DDBJ databases">
        <title>Taxonomic study for Lactobacillus species isolated from hardwood bark.</title>
        <authorList>
            <person name="Tohno M."/>
            <person name="Tanizawa Y."/>
        </authorList>
    </citation>
    <scope>NUCLEOTIDE SEQUENCE</scope>
    <source>
        <strain evidence="9">B40</strain>
    </source>
</reference>
<dbReference type="InterPro" id="IPR036634">
    <property type="entry name" value="PRD_sf"/>
</dbReference>
<comment type="caution">
    <text evidence="9">The sequence shown here is derived from an EMBL/GenBank/DDBJ whole genome shotgun (WGS) entry which is preliminary data.</text>
</comment>
<dbReference type="Pfam" id="PF08279">
    <property type="entry name" value="HTH_11"/>
    <property type="match status" value="1"/>
</dbReference>
<evidence type="ECO:0000259" key="7">
    <source>
        <dbReference type="PROSITE" id="PS51099"/>
    </source>
</evidence>
<evidence type="ECO:0000259" key="8">
    <source>
        <dbReference type="PROSITE" id="PS51372"/>
    </source>
</evidence>
<dbReference type="SUPFAM" id="SSF63520">
    <property type="entry name" value="PTS-regulatory domain, PRD"/>
    <property type="match status" value="2"/>
</dbReference>
<dbReference type="GO" id="GO:0008982">
    <property type="term" value="F:protein-N(PI)-phosphohistidine-sugar phosphotransferase activity"/>
    <property type="evidence" value="ECO:0007669"/>
    <property type="project" value="InterPro"/>
</dbReference>
<evidence type="ECO:0000313" key="10">
    <source>
        <dbReference type="Proteomes" id="UP000677218"/>
    </source>
</evidence>
<feature type="domain" description="PRD" evidence="8">
    <location>
        <begin position="291"/>
        <end position="399"/>
    </location>
</feature>
<keyword evidence="4" id="KW-0010">Activator</keyword>
<keyword evidence="2" id="KW-0677">Repeat</keyword>
<evidence type="ECO:0000256" key="3">
    <source>
        <dbReference type="ARBA" id="ARBA00023015"/>
    </source>
</evidence>
<evidence type="ECO:0000256" key="4">
    <source>
        <dbReference type="ARBA" id="ARBA00023159"/>
    </source>
</evidence>
<evidence type="ECO:0000313" key="9">
    <source>
        <dbReference type="EMBL" id="GFZ26150.1"/>
    </source>
</evidence>
<dbReference type="InterPro" id="IPR016152">
    <property type="entry name" value="PTrfase/Anion_transptr"/>
</dbReference>
<keyword evidence="3" id="KW-0805">Transcription regulation</keyword>
<dbReference type="Gene3D" id="3.40.50.2300">
    <property type="match status" value="1"/>
</dbReference>
<dbReference type="InterPro" id="IPR003501">
    <property type="entry name" value="PTS_EIIB_2/3"/>
</dbReference>
<dbReference type="InterPro" id="IPR036388">
    <property type="entry name" value="WH-like_DNA-bd_sf"/>
</dbReference>
<dbReference type="PANTHER" id="PTHR30185">
    <property type="entry name" value="CRYPTIC BETA-GLUCOSIDE BGL OPERON ANTITERMINATOR"/>
    <property type="match status" value="1"/>
</dbReference>
<dbReference type="InterPro" id="IPR036390">
    <property type="entry name" value="WH_DNA-bd_sf"/>
</dbReference>
<dbReference type="PROSITE" id="PS51094">
    <property type="entry name" value="PTS_EIIA_TYPE_2"/>
    <property type="match status" value="1"/>
</dbReference>
<dbReference type="Gene3D" id="1.10.10.10">
    <property type="entry name" value="Winged helix-like DNA-binding domain superfamily/Winged helix DNA-binding domain"/>
    <property type="match status" value="2"/>
</dbReference>
<protein>
    <submittedName>
        <fullName evidence="9">Transcriptional regulator</fullName>
    </submittedName>
</protein>
<dbReference type="CDD" id="cd05568">
    <property type="entry name" value="PTS_IIB_bgl_like"/>
    <property type="match status" value="1"/>
</dbReference>
<name>A0A916QF52_9LACO</name>
<dbReference type="InterPro" id="IPR013196">
    <property type="entry name" value="HTH_11"/>
</dbReference>
<dbReference type="RefSeq" id="WP_212779865.1">
    <property type="nucleotide sequence ID" value="NZ_BMAY01000001.1"/>
</dbReference>
<dbReference type="InterPro" id="IPR002178">
    <property type="entry name" value="PTS_EIIA_type-2_dom"/>
</dbReference>
<dbReference type="Proteomes" id="UP000677218">
    <property type="component" value="Unassembled WGS sequence"/>
</dbReference>
<dbReference type="Gene3D" id="3.40.930.10">
    <property type="entry name" value="Mannitol-specific EII, Chain A"/>
    <property type="match status" value="1"/>
</dbReference>
<dbReference type="AlphaFoldDB" id="A0A916QF52"/>
<dbReference type="GO" id="GO:0009401">
    <property type="term" value="P:phosphoenolpyruvate-dependent sugar phosphotransferase system"/>
    <property type="evidence" value="ECO:0007669"/>
    <property type="project" value="InterPro"/>
</dbReference>
<dbReference type="InterPro" id="IPR013011">
    <property type="entry name" value="PTS_EIIB_2"/>
</dbReference>
<evidence type="ECO:0000256" key="2">
    <source>
        <dbReference type="ARBA" id="ARBA00022737"/>
    </source>
</evidence>
<keyword evidence="5" id="KW-0804">Transcription</keyword>
<dbReference type="PROSITE" id="PS51099">
    <property type="entry name" value="PTS_EIIB_TYPE_2"/>
    <property type="match status" value="1"/>
</dbReference>
<dbReference type="PROSITE" id="PS51372">
    <property type="entry name" value="PRD_2"/>
    <property type="match status" value="2"/>
</dbReference>
<keyword evidence="1" id="KW-0808">Transferase</keyword>